<dbReference type="SMART" id="SM00947">
    <property type="entry name" value="Pro_CA"/>
    <property type="match status" value="3"/>
</dbReference>
<dbReference type="EMBL" id="CAUJNA010000557">
    <property type="protein sequence ID" value="CAJ1378645.1"/>
    <property type="molecule type" value="Genomic_DNA"/>
</dbReference>
<dbReference type="PANTHER" id="PTHR11002:SF76">
    <property type="entry name" value="CARBONIC ANHYDRASE"/>
    <property type="match status" value="1"/>
</dbReference>
<comment type="catalytic activity">
    <reaction evidence="6">
        <text>hydrogencarbonate + H(+) = CO2 + H2O</text>
        <dbReference type="Rhea" id="RHEA:10748"/>
        <dbReference type="ChEBI" id="CHEBI:15377"/>
        <dbReference type="ChEBI" id="CHEBI:15378"/>
        <dbReference type="ChEBI" id="CHEBI:16526"/>
        <dbReference type="ChEBI" id="CHEBI:17544"/>
        <dbReference type="EC" id="4.2.1.1"/>
    </reaction>
</comment>
<evidence type="ECO:0000313" key="8">
    <source>
        <dbReference type="EMBL" id="CAJ1378645.1"/>
    </source>
</evidence>
<feature type="binding site" evidence="7">
    <location>
        <position position="378"/>
    </location>
    <ligand>
        <name>Zn(2+)</name>
        <dbReference type="ChEBI" id="CHEBI:29105"/>
    </ligand>
</feature>
<proteinExistence type="inferred from homology"/>
<keyword evidence="5" id="KW-0456">Lyase</keyword>
<dbReference type="AlphaFoldDB" id="A0AA36MSN1"/>
<evidence type="ECO:0000256" key="1">
    <source>
        <dbReference type="ARBA" id="ARBA00006217"/>
    </source>
</evidence>
<protein>
    <recommendedName>
        <fullName evidence="2">carbonic anhydrase</fullName>
        <ecNumber evidence="2">4.2.1.1</ecNumber>
    </recommendedName>
</protein>
<keyword evidence="3 7" id="KW-0479">Metal-binding</keyword>
<dbReference type="Pfam" id="PF00484">
    <property type="entry name" value="Pro_CA"/>
    <property type="match status" value="3"/>
</dbReference>
<keyword evidence="9" id="KW-1185">Reference proteome</keyword>
<reference evidence="8" key="1">
    <citation type="submission" date="2023-08" db="EMBL/GenBank/DDBJ databases">
        <authorList>
            <person name="Chen Y."/>
            <person name="Shah S."/>
            <person name="Dougan E. K."/>
            <person name="Thang M."/>
            <person name="Chan C."/>
        </authorList>
    </citation>
    <scope>NUCLEOTIDE SEQUENCE</scope>
</reference>
<keyword evidence="4 7" id="KW-0862">Zinc</keyword>
<dbReference type="SUPFAM" id="SSF53056">
    <property type="entry name" value="beta-carbonic anhydrase, cab"/>
    <property type="match status" value="3"/>
</dbReference>
<evidence type="ECO:0000256" key="4">
    <source>
        <dbReference type="ARBA" id="ARBA00022833"/>
    </source>
</evidence>
<dbReference type="InterPro" id="IPR001765">
    <property type="entry name" value="Carbonic_anhydrase"/>
</dbReference>
<dbReference type="InterPro" id="IPR036874">
    <property type="entry name" value="Carbonic_anhydrase_sf"/>
</dbReference>
<dbReference type="PANTHER" id="PTHR11002">
    <property type="entry name" value="CARBONIC ANHYDRASE"/>
    <property type="match status" value="1"/>
</dbReference>
<dbReference type="GO" id="GO:0004089">
    <property type="term" value="F:carbonate dehydratase activity"/>
    <property type="evidence" value="ECO:0007669"/>
    <property type="project" value="UniProtKB-EC"/>
</dbReference>
<comment type="cofactor">
    <cofactor evidence="7">
        <name>Zn(2+)</name>
        <dbReference type="ChEBI" id="CHEBI:29105"/>
    </cofactor>
    <text evidence="7">Binds 1 zinc ion per subunit.</text>
</comment>
<comment type="caution">
    <text evidence="8">The sequence shown here is derived from an EMBL/GenBank/DDBJ whole genome shotgun (WGS) entry which is preliminary data.</text>
</comment>
<evidence type="ECO:0000256" key="6">
    <source>
        <dbReference type="ARBA" id="ARBA00048348"/>
    </source>
</evidence>
<evidence type="ECO:0000256" key="5">
    <source>
        <dbReference type="ARBA" id="ARBA00023239"/>
    </source>
</evidence>
<evidence type="ECO:0000256" key="2">
    <source>
        <dbReference type="ARBA" id="ARBA00012925"/>
    </source>
</evidence>
<evidence type="ECO:0000256" key="7">
    <source>
        <dbReference type="PIRSR" id="PIRSR601765-1"/>
    </source>
</evidence>
<dbReference type="Proteomes" id="UP001178507">
    <property type="component" value="Unassembled WGS sequence"/>
</dbReference>
<evidence type="ECO:0000313" key="9">
    <source>
        <dbReference type="Proteomes" id="UP001178507"/>
    </source>
</evidence>
<accession>A0AA36MSN1</accession>
<gene>
    <name evidence="8" type="ORF">EVOR1521_LOCUS7135</name>
</gene>
<dbReference type="Gene3D" id="3.40.1050.10">
    <property type="entry name" value="Carbonic anhydrase"/>
    <property type="match status" value="3"/>
</dbReference>
<sequence length="724" mass="76989">MACCFAFLAPANRAKRAPEAPGAPIAPAIAAPVGPLLPRQAADRLREGNERFAQGCTVHGASHEIVRKQLEAVAQAPFSAVVGCSDLRAPLEAIFDAPAGEIFAVRNAGNSCAHAEGSLVGSLELCTSKLGTSLILVLGHTKCGAVYGATRTFLEAKATSVSTALEGLMQEMSAVAEQAALEQSGRSFEEIAAHAVRVNVFHTVHFLLKFSAPIRDKVRLGKLEVQGAIYDLRTGRVEFLGPSPRQEEFMSSQQPLPLSVARDTWVARPESNAATAAARALEVLKEGNRRFAENRSNRCARSALTARRTRPSPLAAVLGCADCRAPVDTVFDAPGDLFVLRNAGNTCTHAEGSILGSLEFCASKLNSKLILVLGHTHCGALAGAAQTYLKRQAAGEPSKPGALEGLLTALSAVAKSSAEELGGGFEFRDLARHSVKVNVFHSINFMLRCSSPLRELVKSGGLEIHGGIYHLETGRVEFLGQSPQQAELLLLHSPSVPQVHTSEAPILAPPALERLWAGNQRYLGGIHRSGSCDRKALVESQAPHTAIVGCADARTPFELLFDAMPGDIFTLRNAGNACTRAEGSMLGSLEFCAGLGTQLILVLGHSNCRALKSAAQVRHEGAADESPVDALLASLSVVCREAEKRLGPVSEEEVLKLATELNVLRSMDFLLKYSRLVRERVRKGELEVHGAIFDETGAVRFLGCSPQQQSLLECDAALDKVLGA</sequence>
<dbReference type="GO" id="GO:0008270">
    <property type="term" value="F:zinc ion binding"/>
    <property type="evidence" value="ECO:0007669"/>
    <property type="project" value="InterPro"/>
</dbReference>
<feature type="binding site" evidence="7">
    <location>
        <position position="320"/>
    </location>
    <ligand>
        <name>Zn(2+)</name>
        <dbReference type="ChEBI" id="CHEBI:29105"/>
    </ligand>
</feature>
<name>A0AA36MSN1_9DINO</name>
<feature type="binding site" evidence="7">
    <location>
        <position position="322"/>
    </location>
    <ligand>
        <name>Zn(2+)</name>
        <dbReference type="ChEBI" id="CHEBI:29105"/>
    </ligand>
</feature>
<evidence type="ECO:0000256" key="3">
    <source>
        <dbReference type="ARBA" id="ARBA00022723"/>
    </source>
</evidence>
<comment type="similarity">
    <text evidence="1">Belongs to the beta-class carbonic anhydrase family.</text>
</comment>
<dbReference type="EC" id="4.2.1.1" evidence="2"/>
<organism evidence="8 9">
    <name type="scientific">Effrenium voratum</name>
    <dbReference type="NCBI Taxonomy" id="2562239"/>
    <lineage>
        <taxon>Eukaryota</taxon>
        <taxon>Sar</taxon>
        <taxon>Alveolata</taxon>
        <taxon>Dinophyceae</taxon>
        <taxon>Suessiales</taxon>
        <taxon>Symbiodiniaceae</taxon>
        <taxon>Effrenium</taxon>
    </lineage>
</organism>
<feature type="binding site" evidence="7">
    <location>
        <position position="375"/>
    </location>
    <ligand>
        <name>Zn(2+)</name>
        <dbReference type="ChEBI" id="CHEBI:29105"/>
    </ligand>
</feature>